<evidence type="ECO:0000259" key="8">
    <source>
        <dbReference type="Pfam" id="PF03458"/>
    </source>
</evidence>
<keyword evidence="5 7" id="KW-1133">Transmembrane helix</keyword>
<dbReference type="RefSeq" id="WP_245733594.1">
    <property type="nucleotide sequence ID" value="NZ_FOIR01000002.1"/>
</dbReference>
<evidence type="ECO:0000256" key="2">
    <source>
        <dbReference type="ARBA" id="ARBA00008193"/>
    </source>
</evidence>
<feature type="transmembrane region" description="Helical" evidence="7">
    <location>
        <begin position="6"/>
        <end position="29"/>
    </location>
</feature>
<dbReference type="EMBL" id="FOIR01000002">
    <property type="protein sequence ID" value="SEW31817.1"/>
    <property type="molecule type" value="Genomic_DNA"/>
</dbReference>
<evidence type="ECO:0000256" key="3">
    <source>
        <dbReference type="ARBA" id="ARBA00022475"/>
    </source>
</evidence>
<keyword evidence="4 7" id="KW-0812">Transmembrane</keyword>
<feature type="domain" description="Glycine transporter" evidence="8">
    <location>
        <begin position="98"/>
        <end position="170"/>
    </location>
</feature>
<feature type="domain" description="Glycine transporter" evidence="8">
    <location>
        <begin position="12"/>
        <end position="86"/>
    </location>
</feature>
<evidence type="ECO:0000256" key="4">
    <source>
        <dbReference type="ARBA" id="ARBA00022692"/>
    </source>
</evidence>
<accession>A0A1I0QWI8</accession>
<dbReference type="Pfam" id="PF03458">
    <property type="entry name" value="Gly_transporter"/>
    <property type="match status" value="2"/>
</dbReference>
<keyword evidence="10" id="KW-1185">Reference proteome</keyword>
<feature type="transmembrane region" description="Helical" evidence="7">
    <location>
        <begin position="36"/>
        <end position="57"/>
    </location>
</feature>
<feature type="transmembrane region" description="Helical" evidence="7">
    <location>
        <begin position="118"/>
        <end position="143"/>
    </location>
</feature>
<feature type="transmembrane region" description="Helical" evidence="7">
    <location>
        <begin position="155"/>
        <end position="173"/>
    </location>
</feature>
<sequence length="206" mass="22603">MQEIDSTQLIYAVDLTGTFVFAVSGWLIASKKELDFFGASVIAFITAVGGGTLRDVLIGSQPVGWMADLNYLVAILAGIVAAIFFKRLFEKLRKTMFLFDSIGIGLFTILGLEKTLSFGLSPVVAIMMGTISAVFGGVLRDTLVNEIPLIFRKEIYATVCLSGGILYWLMGILEVNADLQIILTIIYIISFRILSVVNNWSFRAIK</sequence>
<dbReference type="Proteomes" id="UP000199437">
    <property type="component" value="Unassembled WGS sequence"/>
</dbReference>
<name>A0A1I0QWI8_9BACT</name>
<gene>
    <name evidence="9" type="ORF">SAMN05216290_2788</name>
</gene>
<dbReference type="PANTHER" id="PTHR30506:SF3">
    <property type="entry name" value="UPF0126 INNER MEMBRANE PROTEIN YADS-RELATED"/>
    <property type="match status" value="1"/>
</dbReference>
<evidence type="ECO:0000256" key="6">
    <source>
        <dbReference type="ARBA" id="ARBA00023136"/>
    </source>
</evidence>
<feature type="transmembrane region" description="Helical" evidence="7">
    <location>
        <begin position="69"/>
        <end position="89"/>
    </location>
</feature>
<organism evidence="9 10">
    <name type="scientific">Roseivirga pacifica</name>
    <dbReference type="NCBI Taxonomy" id="1267423"/>
    <lineage>
        <taxon>Bacteria</taxon>
        <taxon>Pseudomonadati</taxon>
        <taxon>Bacteroidota</taxon>
        <taxon>Cytophagia</taxon>
        <taxon>Cytophagales</taxon>
        <taxon>Roseivirgaceae</taxon>
        <taxon>Roseivirga</taxon>
    </lineage>
</organism>
<feature type="transmembrane region" description="Helical" evidence="7">
    <location>
        <begin position="96"/>
        <end position="112"/>
    </location>
</feature>
<protein>
    <submittedName>
        <fullName evidence="9">Uncharacterized membrane protein YeiH</fullName>
    </submittedName>
</protein>
<evidence type="ECO:0000313" key="10">
    <source>
        <dbReference type="Proteomes" id="UP000199437"/>
    </source>
</evidence>
<dbReference type="AlphaFoldDB" id="A0A1I0QWI8"/>
<dbReference type="InterPro" id="IPR005115">
    <property type="entry name" value="Gly_transporter"/>
</dbReference>
<evidence type="ECO:0000256" key="1">
    <source>
        <dbReference type="ARBA" id="ARBA00004651"/>
    </source>
</evidence>
<comment type="similarity">
    <text evidence="2">Belongs to the UPF0126 family.</text>
</comment>
<dbReference type="GeneID" id="99987477"/>
<reference evidence="10" key="1">
    <citation type="submission" date="2016-10" db="EMBL/GenBank/DDBJ databases">
        <authorList>
            <person name="Varghese N."/>
            <person name="Submissions S."/>
        </authorList>
    </citation>
    <scope>NUCLEOTIDE SEQUENCE [LARGE SCALE GENOMIC DNA]</scope>
    <source>
        <strain evidence="10">CGMCC 1.12402</strain>
    </source>
</reference>
<keyword evidence="6 7" id="KW-0472">Membrane</keyword>
<keyword evidence="3" id="KW-1003">Cell membrane</keyword>
<comment type="subcellular location">
    <subcellularLocation>
        <location evidence="1">Cell membrane</location>
        <topology evidence="1">Multi-pass membrane protein</topology>
    </subcellularLocation>
</comment>
<dbReference type="GO" id="GO:0005886">
    <property type="term" value="C:plasma membrane"/>
    <property type="evidence" value="ECO:0007669"/>
    <property type="project" value="UniProtKB-SubCell"/>
</dbReference>
<evidence type="ECO:0000256" key="7">
    <source>
        <dbReference type="SAM" id="Phobius"/>
    </source>
</evidence>
<evidence type="ECO:0000256" key="5">
    <source>
        <dbReference type="ARBA" id="ARBA00022989"/>
    </source>
</evidence>
<feature type="transmembrane region" description="Helical" evidence="7">
    <location>
        <begin position="179"/>
        <end position="200"/>
    </location>
</feature>
<evidence type="ECO:0000313" key="9">
    <source>
        <dbReference type="EMBL" id="SEW31817.1"/>
    </source>
</evidence>
<dbReference type="PANTHER" id="PTHR30506">
    <property type="entry name" value="INNER MEMBRANE PROTEIN"/>
    <property type="match status" value="1"/>
</dbReference>
<proteinExistence type="inferred from homology"/>